<dbReference type="InterPro" id="IPR021454">
    <property type="entry name" value="DUF3105"/>
</dbReference>
<protein>
    <submittedName>
        <fullName evidence="2">Membrane protein</fullName>
    </submittedName>
</protein>
<evidence type="ECO:0000313" key="3">
    <source>
        <dbReference type="Proteomes" id="UP000037151"/>
    </source>
</evidence>
<gene>
    <name evidence="2" type="ORF">IQ63_13005</name>
</gene>
<dbReference type="Pfam" id="PF11303">
    <property type="entry name" value="DUF3105"/>
    <property type="match status" value="1"/>
</dbReference>
<keyword evidence="1" id="KW-1133">Transmembrane helix</keyword>
<dbReference type="RefSeq" id="WP_050370821.1">
    <property type="nucleotide sequence ID" value="NZ_KQ257815.1"/>
</dbReference>
<accession>A0A0L0KEH4</accession>
<comment type="caution">
    <text evidence="2">The sequence shown here is derived from an EMBL/GenBank/DDBJ whole genome shotgun (WGS) entry which is preliminary data.</text>
</comment>
<evidence type="ECO:0000256" key="1">
    <source>
        <dbReference type="SAM" id="Phobius"/>
    </source>
</evidence>
<organism evidence="2 3">
    <name type="scientific">Streptomyces acidiscabies</name>
    <dbReference type="NCBI Taxonomy" id="42234"/>
    <lineage>
        <taxon>Bacteria</taxon>
        <taxon>Bacillati</taxon>
        <taxon>Actinomycetota</taxon>
        <taxon>Actinomycetes</taxon>
        <taxon>Kitasatosporales</taxon>
        <taxon>Streptomycetaceae</taxon>
        <taxon>Streptomyces</taxon>
    </lineage>
</organism>
<keyword evidence="1" id="KW-0812">Transmembrane</keyword>
<proteinExistence type="predicted"/>
<evidence type="ECO:0000313" key="2">
    <source>
        <dbReference type="EMBL" id="KND36206.1"/>
    </source>
</evidence>
<dbReference type="Proteomes" id="UP000037151">
    <property type="component" value="Unassembled WGS sequence"/>
</dbReference>
<dbReference type="AlphaFoldDB" id="A0A0L0KEH4"/>
<dbReference type="PATRIC" id="fig|42234.21.peg.2681"/>
<reference evidence="3" key="1">
    <citation type="submission" date="2014-07" db="EMBL/GenBank/DDBJ databases">
        <title>Genome sequencing of plant-pathogenic Streptomyces species.</title>
        <authorList>
            <person name="Harrison J."/>
            <person name="Sapp M."/>
            <person name="Thwaites R."/>
            <person name="Studholme D.J."/>
        </authorList>
    </citation>
    <scope>NUCLEOTIDE SEQUENCE [LARGE SCALE GENOMIC DNA]</scope>
    <source>
        <strain evidence="3">NCPPB 4445</strain>
    </source>
</reference>
<dbReference type="EMBL" id="JPPY01000083">
    <property type="protein sequence ID" value="KND36206.1"/>
    <property type="molecule type" value="Genomic_DNA"/>
</dbReference>
<name>A0A0L0KEH4_9ACTN</name>
<dbReference type="OrthoDB" id="164831at2"/>
<sequence>MGSAKKTASAERKARIEEMRRAEQARERRRRLLMVVGSVVVVAGLVVGGVFVIQKSKDDNDAKAVADAKASGKFEVGSDGVKTWKGTLGRTHVTKKVTYPTVPPVGGDHAAVWMNCNGDVYTEALNDMNAVHSLEHGAVWVTYNTKAAKADVDALAAKVKKTPYTLMSPDDKQADPIMLTAWGHQRTVTAASDPNVDKFFAKYVQGEQTPEPGAACTGGLAK</sequence>
<feature type="transmembrane region" description="Helical" evidence="1">
    <location>
        <begin position="32"/>
        <end position="53"/>
    </location>
</feature>
<keyword evidence="1" id="KW-0472">Membrane</keyword>